<dbReference type="InterPro" id="IPR029062">
    <property type="entry name" value="Class_I_gatase-like"/>
</dbReference>
<keyword evidence="1" id="KW-0732">Signal</keyword>
<dbReference type="Gene3D" id="3.40.50.880">
    <property type="match status" value="1"/>
</dbReference>
<feature type="domain" description="Biotin-protein ligase N-terminal" evidence="2">
    <location>
        <begin position="44"/>
        <end position="135"/>
    </location>
</feature>
<dbReference type="Proteomes" id="UP000185841">
    <property type="component" value="Unassembled WGS sequence"/>
</dbReference>
<gene>
    <name evidence="3" type="ORF">SAMN05878282_10665</name>
</gene>
<evidence type="ECO:0000259" key="2">
    <source>
        <dbReference type="Pfam" id="PF09825"/>
    </source>
</evidence>
<dbReference type="GO" id="GO:0016740">
    <property type="term" value="F:transferase activity"/>
    <property type="evidence" value="ECO:0007669"/>
    <property type="project" value="UniProtKB-KW"/>
</dbReference>
<protein>
    <submittedName>
        <fullName evidence="3">Uncharacterized conserved protein, conains N-terminal glutamine amidotransferase (GATase1)-like domain</fullName>
    </submittedName>
</protein>
<dbReference type="EMBL" id="FTMP01000006">
    <property type="protein sequence ID" value="SIQ63501.1"/>
    <property type="molecule type" value="Genomic_DNA"/>
</dbReference>
<keyword evidence="3" id="KW-0808">Transferase</keyword>
<accession>A0A1N6UDF1</accession>
<feature type="chain" id="PRO_5012568649" evidence="1">
    <location>
        <begin position="39"/>
        <end position="266"/>
    </location>
</feature>
<dbReference type="SUPFAM" id="SSF52317">
    <property type="entry name" value="Class I glutamine amidotransferase-like"/>
    <property type="match status" value="1"/>
</dbReference>
<evidence type="ECO:0000313" key="3">
    <source>
        <dbReference type="EMBL" id="SIQ63501.1"/>
    </source>
</evidence>
<evidence type="ECO:0000313" key="4">
    <source>
        <dbReference type="Proteomes" id="UP000185841"/>
    </source>
</evidence>
<keyword evidence="3" id="KW-0315">Glutamine amidotransferase</keyword>
<feature type="signal peptide" evidence="1">
    <location>
        <begin position="1"/>
        <end position="38"/>
    </location>
</feature>
<evidence type="ECO:0000256" key="1">
    <source>
        <dbReference type="SAM" id="SignalP"/>
    </source>
</evidence>
<organism evidence="3 4">
    <name type="scientific">Aquipseudomonas alcaligenes</name>
    <name type="common">Pseudomonas alcaligenes</name>
    <dbReference type="NCBI Taxonomy" id="43263"/>
    <lineage>
        <taxon>Bacteria</taxon>
        <taxon>Pseudomonadati</taxon>
        <taxon>Pseudomonadota</taxon>
        <taxon>Gammaproteobacteria</taxon>
        <taxon>Pseudomonadales</taxon>
        <taxon>Pseudomonadaceae</taxon>
        <taxon>Aquipseudomonas</taxon>
    </lineage>
</organism>
<proteinExistence type="predicted"/>
<reference evidence="3 4" key="1">
    <citation type="submission" date="2017-01" db="EMBL/GenBank/DDBJ databases">
        <authorList>
            <person name="Mah S.A."/>
            <person name="Swanson W.J."/>
            <person name="Moy G.W."/>
            <person name="Vacquier V.D."/>
        </authorList>
    </citation>
    <scope>NUCLEOTIDE SEQUENCE [LARGE SCALE GENOMIC DNA]</scope>
    <source>
        <strain evidence="3 4">RU36E</strain>
    </source>
</reference>
<dbReference type="Pfam" id="PF09825">
    <property type="entry name" value="BPL_N"/>
    <property type="match status" value="1"/>
</dbReference>
<sequence>MQSPDSFNGRKGNTMTRIAARLRSLLLLTLMVGGQAHAGEPYALIYNGPTADEASTRAISDVARQLDLPIRYIADLEDLPSQLSEARVLIIGGTNDDVEPLLQQFTPALRGTLSTYLRQGGRYLGICGGAYIASRGWHEDDRFVDGLALVPAESDSYEEDFEAKIHPVTWLGEVRQMYYQAGPTFTLRASPERVVGLAYFADQQPAALMSSYGKGKVAVSGPHPEAPDAWRTEALRGEQMDDNIDLALQLLRDLLADQPLPPQTGS</sequence>
<dbReference type="AlphaFoldDB" id="A0A1N6UDF1"/>
<dbReference type="InterPro" id="IPR019197">
    <property type="entry name" value="Biotin-prot_ligase_N"/>
</dbReference>
<name>A0A1N6UDF1_AQUAC</name>